<sequence>MSKLLRIAGIALVWSAGQPALVHAQERLPGAAHTARTAARRFDIGEQDLEGALQQLAMQSRRQIIFPPSLASGQRAPRVAGTMPLSRALDTLLSRSNLTYRLLGDGVIVI</sequence>
<gene>
    <name evidence="5" type="ORF">MTR62_11325</name>
</gene>
<dbReference type="RefSeq" id="WP_244020917.1">
    <property type="nucleotide sequence ID" value="NZ_JALHLF010000039.1"/>
</dbReference>
<organism evidence="5 6">
    <name type="scientific">Novosphingobium organovorum</name>
    <dbReference type="NCBI Taxonomy" id="2930092"/>
    <lineage>
        <taxon>Bacteria</taxon>
        <taxon>Pseudomonadati</taxon>
        <taxon>Pseudomonadota</taxon>
        <taxon>Alphaproteobacteria</taxon>
        <taxon>Sphingomonadales</taxon>
        <taxon>Sphingomonadaceae</taxon>
        <taxon>Novosphingobium</taxon>
    </lineage>
</organism>
<evidence type="ECO:0000259" key="4">
    <source>
        <dbReference type="SMART" id="SM00965"/>
    </source>
</evidence>
<feature type="domain" description="Secretin/TonB short N-terminal" evidence="4">
    <location>
        <begin position="62"/>
        <end position="110"/>
    </location>
</feature>
<dbReference type="Gene3D" id="3.55.50.30">
    <property type="match status" value="1"/>
</dbReference>
<keyword evidence="2" id="KW-0472">Membrane</keyword>
<keyword evidence="1" id="KW-0813">Transport</keyword>
<comment type="caution">
    <text evidence="5">The sequence shown here is derived from an EMBL/GenBank/DDBJ whole genome shotgun (WGS) entry which is preliminary data.</text>
</comment>
<evidence type="ECO:0000256" key="1">
    <source>
        <dbReference type="ARBA" id="ARBA00022448"/>
    </source>
</evidence>
<dbReference type="Pfam" id="PF07660">
    <property type="entry name" value="STN"/>
    <property type="match status" value="1"/>
</dbReference>
<evidence type="ECO:0000256" key="2">
    <source>
        <dbReference type="ARBA" id="ARBA00023136"/>
    </source>
</evidence>
<protein>
    <submittedName>
        <fullName evidence="5">STN domain-containing protein</fullName>
    </submittedName>
</protein>
<feature type="non-terminal residue" evidence="5">
    <location>
        <position position="110"/>
    </location>
</feature>
<evidence type="ECO:0000313" key="6">
    <source>
        <dbReference type="Proteomes" id="UP001162881"/>
    </source>
</evidence>
<evidence type="ECO:0000256" key="3">
    <source>
        <dbReference type="ARBA" id="ARBA00023237"/>
    </source>
</evidence>
<name>A0ABT0BDZ2_9SPHN</name>
<dbReference type="SMART" id="SM00965">
    <property type="entry name" value="STN"/>
    <property type="match status" value="1"/>
</dbReference>
<dbReference type="Proteomes" id="UP001162881">
    <property type="component" value="Unassembled WGS sequence"/>
</dbReference>
<keyword evidence="6" id="KW-1185">Reference proteome</keyword>
<accession>A0ABT0BDZ2</accession>
<proteinExistence type="predicted"/>
<reference evidence="5" key="1">
    <citation type="submission" date="2022-03" db="EMBL/GenBank/DDBJ databases">
        <title>Identification of a novel bacterium isolated from mangrove sediments.</title>
        <authorList>
            <person name="Pan X."/>
        </authorList>
    </citation>
    <scope>NUCLEOTIDE SEQUENCE</scope>
    <source>
        <strain evidence="5">B1949</strain>
    </source>
</reference>
<dbReference type="InterPro" id="IPR011662">
    <property type="entry name" value="Secretin/TonB_short_N"/>
</dbReference>
<keyword evidence="3" id="KW-0998">Cell outer membrane</keyword>
<evidence type="ECO:0000313" key="5">
    <source>
        <dbReference type="EMBL" id="MCJ2183277.1"/>
    </source>
</evidence>
<dbReference type="EMBL" id="JALHLF010000039">
    <property type="protein sequence ID" value="MCJ2183277.1"/>
    <property type="molecule type" value="Genomic_DNA"/>
</dbReference>